<dbReference type="InterPro" id="IPR039968">
    <property type="entry name" value="BcerS-like"/>
</dbReference>
<dbReference type="SUPFAM" id="SSF55729">
    <property type="entry name" value="Acyl-CoA N-acyltransferases (Nat)"/>
    <property type="match status" value="1"/>
</dbReference>
<evidence type="ECO:0000259" key="1">
    <source>
        <dbReference type="PROSITE" id="PS51186"/>
    </source>
</evidence>
<evidence type="ECO:0000313" key="3">
    <source>
        <dbReference type="Proteomes" id="UP001500902"/>
    </source>
</evidence>
<keyword evidence="3" id="KW-1185">Reference proteome</keyword>
<dbReference type="InterPro" id="IPR016181">
    <property type="entry name" value="Acyl_CoA_acyltransferase"/>
</dbReference>
<organism evidence="2 3">
    <name type="scientific">Nonomuraea antimicrobica</name>
    <dbReference type="NCBI Taxonomy" id="561173"/>
    <lineage>
        <taxon>Bacteria</taxon>
        <taxon>Bacillati</taxon>
        <taxon>Actinomycetota</taxon>
        <taxon>Actinomycetes</taxon>
        <taxon>Streptosporangiales</taxon>
        <taxon>Streptosporangiaceae</taxon>
        <taxon>Nonomuraea</taxon>
    </lineage>
</organism>
<accession>A0ABP7CG07</accession>
<dbReference type="PANTHER" id="PTHR41368:SF1">
    <property type="entry name" value="PROTEIN YGHO"/>
    <property type="match status" value="1"/>
</dbReference>
<name>A0ABP7CG07_9ACTN</name>
<evidence type="ECO:0000313" key="2">
    <source>
        <dbReference type="EMBL" id="GAA3687329.1"/>
    </source>
</evidence>
<sequence length="383" mass="41981">MRASSSPPSSALAEPVRGRRALREFVELPYLLHGRDPHFVPPLRGECRWLLDRRRNPFFAYGDVELFTVRRGGRVAGRIAAVHNPRHNAVHAASDGFFGQFACADDPSVAGELVTAAARWLRGRGLETMLGPVNFTTNDECGVLVEGFGAPPSVMMPYNPAYYPALLESSGLAKAKDLWAWELGGGPVEERLLGVARRAERRHGLTVRALDPAAFEADMLRVKRVFDRAWRGNWGFTPMTEAEFEVVARRLRRAMRPQLVQLAEVAGEPVAVALVLPDLNQALPAARGRLSRFGLPAGLVRLSLAARRIDRARGVLFGVVPHLRGRGVESVLFARAVEAIAACGYHGGAELSWTLEDNRAVNRYLAGAGCTRAKTYRIYGCAL</sequence>
<dbReference type="RefSeq" id="WP_344885775.1">
    <property type="nucleotide sequence ID" value="NZ_BAAAZP010000104.1"/>
</dbReference>
<dbReference type="EMBL" id="BAAAZP010000104">
    <property type="protein sequence ID" value="GAA3687329.1"/>
    <property type="molecule type" value="Genomic_DNA"/>
</dbReference>
<proteinExistence type="predicted"/>
<dbReference type="Proteomes" id="UP001500902">
    <property type="component" value="Unassembled WGS sequence"/>
</dbReference>
<dbReference type="PROSITE" id="PS51186">
    <property type="entry name" value="GNAT"/>
    <property type="match status" value="1"/>
</dbReference>
<dbReference type="Gene3D" id="3.40.630.30">
    <property type="match status" value="1"/>
</dbReference>
<dbReference type="PANTHER" id="PTHR41368">
    <property type="entry name" value="PROTEIN YGHO"/>
    <property type="match status" value="1"/>
</dbReference>
<gene>
    <name evidence="2" type="ORF">GCM10022224_060540</name>
</gene>
<protein>
    <submittedName>
        <fullName evidence="2">GNAT family N-acetyltransferase</fullName>
    </submittedName>
</protein>
<comment type="caution">
    <text evidence="2">The sequence shown here is derived from an EMBL/GenBank/DDBJ whole genome shotgun (WGS) entry which is preliminary data.</text>
</comment>
<dbReference type="InterPro" id="IPR000182">
    <property type="entry name" value="GNAT_dom"/>
</dbReference>
<reference evidence="3" key="1">
    <citation type="journal article" date="2019" name="Int. J. Syst. Evol. Microbiol.">
        <title>The Global Catalogue of Microorganisms (GCM) 10K type strain sequencing project: providing services to taxonomists for standard genome sequencing and annotation.</title>
        <authorList>
            <consortium name="The Broad Institute Genomics Platform"/>
            <consortium name="The Broad Institute Genome Sequencing Center for Infectious Disease"/>
            <person name="Wu L."/>
            <person name="Ma J."/>
        </authorList>
    </citation>
    <scope>NUCLEOTIDE SEQUENCE [LARGE SCALE GENOMIC DNA]</scope>
    <source>
        <strain evidence="3">JCM 16904</strain>
    </source>
</reference>
<feature type="domain" description="N-acetyltransferase" evidence="1">
    <location>
        <begin position="205"/>
        <end position="383"/>
    </location>
</feature>